<reference evidence="2" key="1">
    <citation type="journal article" date="2021" name="bioRxiv">
        <title>Whole Genome Assembly and Annotation of Northern Wild Rice, Zizania palustris L., Supports a Whole Genome Duplication in the Zizania Genus.</title>
        <authorList>
            <person name="Haas M."/>
            <person name="Kono T."/>
            <person name="Macchietto M."/>
            <person name="Millas R."/>
            <person name="McGilp L."/>
            <person name="Shao M."/>
            <person name="Duquette J."/>
            <person name="Hirsch C.N."/>
            <person name="Kimball J."/>
        </authorList>
    </citation>
    <scope>NUCLEOTIDE SEQUENCE</scope>
    <source>
        <tissue evidence="2">Fresh leaf tissue</tissue>
    </source>
</reference>
<name>A0A8J5WRH1_ZIZPA</name>
<proteinExistence type="predicted"/>
<evidence type="ECO:0000313" key="3">
    <source>
        <dbReference type="Proteomes" id="UP000729402"/>
    </source>
</evidence>
<dbReference type="Proteomes" id="UP000729402">
    <property type="component" value="Unassembled WGS sequence"/>
</dbReference>
<evidence type="ECO:0000256" key="1">
    <source>
        <dbReference type="SAM" id="MobiDB-lite"/>
    </source>
</evidence>
<dbReference type="EMBL" id="JAAALK010000080">
    <property type="protein sequence ID" value="KAG8095423.1"/>
    <property type="molecule type" value="Genomic_DNA"/>
</dbReference>
<keyword evidence="3" id="KW-1185">Reference proteome</keyword>
<accession>A0A8J5WRH1</accession>
<comment type="caution">
    <text evidence="2">The sequence shown here is derived from an EMBL/GenBank/DDBJ whole genome shotgun (WGS) entry which is preliminary data.</text>
</comment>
<evidence type="ECO:0000313" key="2">
    <source>
        <dbReference type="EMBL" id="KAG8095423.1"/>
    </source>
</evidence>
<protein>
    <submittedName>
        <fullName evidence="2">Uncharacterized protein</fullName>
    </submittedName>
</protein>
<organism evidence="2 3">
    <name type="scientific">Zizania palustris</name>
    <name type="common">Northern wild rice</name>
    <dbReference type="NCBI Taxonomy" id="103762"/>
    <lineage>
        <taxon>Eukaryota</taxon>
        <taxon>Viridiplantae</taxon>
        <taxon>Streptophyta</taxon>
        <taxon>Embryophyta</taxon>
        <taxon>Tracheophyta</taxon>
        <taxon>Spermatophyta</taxon>
        <taxon>Magnoliopsida</taxon>
        <taxon>Liliopsida</taxon>
        <taxon>Poales</taxon>
        <taxon>Poaceae</taxon>
        <taxon>BOP clade</taxon>
        <taxon>Oryzoideae</taxon>
        <taxon>Oryzeae</taxon>
        <taxon>Zizaniinae</taxon>
        <taxon>Zizania</taxon>
    </lineage>
</organism>
<feature type="compositionally biased region" description="Basic and acidic residues" evidence="1">
    <location>
        <begin position="47"/>
        <end position="56"/>
    </location>
</feature>
<feature type="compositionally biased region" description="Basic and acidic residues" evidence="1">
    <location>
        <begin position="72"/>
        <end position="85"/>
    </location>
</feature>
<feature type="region of interest" description="Disordered" evidence="1">
    <location>
        <begin position="47"/>
        <end position="107"/>
    </location>
</feature>
<sequence>MLGQHVGGLASTLLDKGGRLLALRGSGGGSLGSGECDVDSIHVGKAEGGHVIRPEDGNGVGSRVEGSQWRRCSGEDRRGGGRVDGCDDEEADGGLDGSSIDSRGEDG</sequence>
<dbReference type="AlphaFoldDB" id="A0A8J5WRH1"/>
<gene>
    <name evidence="2" type="ORF">GUJ93_ZPchr0012g19532</name>
</gene>
<reference evidence="2" key="2">
    <citation type="submission" date="2021-02" db="EMBL/GenBank/DDBJ databases">
        <authorList>
            <person name="Kimball J.A."/>
            <person name="Haas M.W."/>
            <person name="Macchietto M."/>
            <person name="Kono T."/>
            <person name="Duquette J."/>
            <person name="Shao M."/>
        </authorList>
    </citation>
    <scope>NUCLEOTIDE SEQUENCE</scope>
    <source>
        <tissue evidence="2">Fresh leaf tissue</tissue>
    </source>
</reference>